<evidence type="ECO:0000256" key="8">
    <source>
        <dbReference type="ARBA" id="ARBA00022741"/>
    </source>
</evidence>
<dbReference type="Pfam" id="PF01300">
    <property type="entry name" value="Sua5_yciO_yrdC"/>
    <property type="match status" value="1"/>
</dbReference>
<evidence type="ECO:0000313" key="14">
    <source>
        <dbReference type="Proteomes" id="UP001494902"/>
    </source>
</evidence>
<keyword evidence="6" id="KW-0819">tRNA processing</keyword>
<dbReference type="EMBL" id="JBEDNQ010000003">
    <property type="protein sequence ID" value="MEQ3550850.1"/>
    <property type="molecule type" value="Genomic_DNA"/>
</dbReference>
<evidence type="ECO:0000256" key="3">
    <source>
        <dbReference type="ARBA" id="ARBA00012584"/>
    </source>
</evidence>
<keyword evidence="9" id="KW-0067">ATP-binding</keyword>
<sequence length="223" mass="23065">MSAPRSAETQPLFDCSDPDARLRGLTAAARAVRAGELVVLPTDTVYGIGCDAFSGTSVRSLLAAKRRGPDMPVGVLVGSWTTIDGLVTNVPQSARALIEAFWPGEVSLVLEHAPSLAWDLGSTRGTVMLRMPLHPVALELLREVGPMAVSSANTSGNPPASTVTEAITQLAGSAAVYLDGGPSGDPVASTIVDLTGTRPRLLREGGVSGDQVAEVVGQEIDRV</sequence>
<evidence type="ECO:0000313" key="13">
    <source>
        <dbReference type="EMBL" id="MEQ3550850.1"/>
    </source>
</evidence>
<evidence type="ECO:0000256" key="2">
    <source>
        <dbReference type="ARBA" id="ARBA00007663"/>
    </source>
</evidence>
<dbReference type="InterPro" id="IPR017945">
    <property type="entry name" value="DHBP_synth_RibB-like_a/b_dom"/>
</dbReference>
<evidence type="ECO:0000256" key="6">
    <source>
        <dbReference type="ARBA" id="ARBA00022694"/>
    </source>
</evidence>
<evidence type="ECO:0000256" key="4">
    <source>
        <dbReference type="ARBA" id="ARBA00022490"/>
    </source>
</evidence>
<accession>A0ABV1K8P5</accession>
<keyword evidence="5 13" id="KW-0808">Transferase</keyword>
<evidence type="ECO:0000256" key="10">
    <source>
        <dbReference type="ARBA" id="ARBA00029774"/>
    </source>
</evidence>
<comment type="caution">
    <text evidence="13">The sequence shown here is derived from an EMBL/GenBank/DDBJ whole genome shotgun (WGS) entry which is preliminary data.</text>
</comment>
<dbReference type="PROSITE" id="PS51163">
    <property type="entry name" value="YRDC"/>
    <property type="match status" value="1"/>
</dbReference>
<evidence type="ECO:0000256" key="7">
    <source>
        <dbReference type="ARBA" id="ARBA00022695"/>
    </source>
</evidence>
<protein>
    <recommendedName>
        <fullName evidence="10">L-threonylcarbamoyladenylate synthase</fullName>
        <ecNumber evidence="3">2.7.7.87</ecNumber>
    </recommendedName>
    <alternativeName>
        <fullName evidence="10">L-threonylcarbamoyladenylate synthase</fullName>
    </alternativeName>
</protein>
<evidence type="ECO:0000256" key="5">
    <source>
        <dbReference type="ARBA" id="ARBA00022679"/>
    </source>
</evidence>
<comment type="catalytic activity">
    <reaction evidence="11">
        <text>L-threonine + hydrogencarbonate + ATP = L-threonylcarbamoyladenylate + diphosphate + H2O</text>
        <dbReference type="Rhea" id="RHEA:36407"/>
        <dbReference type="ChEBI" id="CHEBI:15377"/>
        <dbReference type="ChEBI" id="CHEBI:17544"/>
        <dbReference type="ChEBI" id="CHEBI:30616"/>
        <dbReference type="ChEBI" id="CHEBI:33019"/>
        <dbReference type="ChEBI" id="CHEBI:57926"/>
        <dbReference type="ChEBI" id="CHEBI:73682"/>
        <dbReference type="EC" id="2.7.7.87"/>
    </reaction>
</comment>
<comment type="subcellular location">
    <subcellularLocation>
        <location evidence="1">Cytoplasm</location>
    </subcellularLocation>
</comment>
<keyword evidence="14" id="KW-1185">Reference proteome</keyword>
<dbReference type="NCBIfam" id="TIGR00057">
    <property type="entry name" value="L-threonylcarbamoyladenylate synthase"/>
    <property type="match status" value="1"/>
</dbReference>
<dbReference type="RefSeq" id="WP_349297894.1">
    <property type="nucleotide sequence ID" value="NZ_JBEDNQ010000003.1"/>
</dbReference>
<dbReference type="PANTHER" id="PTHR17490">
    <property type="entry name" value="SUA5"/>
    <property type="match status" value="1"/>
</dbReference>
<name>A0ABV1K8P5_9PSEU</name>
<dbReference type="InterPro" id="IPR006070">
    <property type="entry name" value="Sua5-like_dom"/>
</dbReference>
<feature type="domain" description="YrdC-like" evidence="12">
    <location>
        <begin position="22"/>
        <end position="207"/>
    </location>
</feature>
<proteinExistence type="inferred from homology"/>
<evidence type="ECO:0000256" key="11">
    <source>
        <dbReference type="ARBA" id="ARBA00048366"/>
    </source>
</evidence>
<gene>
    <name evidence="13" type="ORF">WIS52_10235</name>
</gene>
<dbReference type="Proteomes" id="UP001494902">
    <property type="component" value="Unassembled WGS sequence"/>
</dbReference>
<keyword evidence="7 13" id="KW-0548">Nucleotidyltransferase</keyword>
<keyword evidence="8" id="KW-0547">Nucleotide-binding</keyword>
<dbReference type="EC" id="2.7.7.87" evidence="3"/>
<reference evidence="13 14" key="1">
    <citation type="submission" date="2024-03" db="EMBL/GenBank/DDBJ databases">
        <title>Draft genome sequence of Pseudonocardia nematodicida JCM 31783.</title>
        <authorList>
            <person name="Butdee W."/>
            <person name="Duangmal K."/>
        </authorList>
    </citation>
    <scope>NUCLEOTIDE SEQUENCE [LARGE SCALE GENOMIC DNA]</scope>
    <source>
        <strain evidence="13 14">JCM 31783</strain>
    </source>
</reference>
<dbReference type="InterPro" id="IPR050156">
    <property type="entry name" value="TC-AMP_synthase_SUA5"/>
</dbReference>
<keyword evidence="4" id="KW-0963">Cytoplasm</keyword>
<organism evidence="13 14">
    <name type="scientific">Pseudonocardia nematodicida</name>
    <dbReference type="NCBI Taxonomy" id="1206997"/>
    <lineage>
        <taxon>Bacteria</taxon>
        <taxon>Bacillati</taxon>
        <taxon>Actinomycetota</taxon>
        <taxon>Actinomycetes</taxon>
        <taxon>Pseudonocardiales</taxon>
        <taxon>Pseudonocardiaceae</taxon>
        <taxon>Pseudonocardia</taxon>
    </lineage>
</organism>
<dbReference type="GO" id="GO:0061710">
    <property type="term" value="F:L-threonylcarbamoyladenylate synthase"/>
    <property type="evidence" value="ECO:0007669"/>
    <property type="project" value="UniProtKB-EC"/>
</dbReference>
<evidence type="ECO:0000256" key="1">
    <source>
        <dbReference type="ARBA" id="ARBA00004496"/>
    </source>
</evidence>
<dbReference type="SUPFAM" id="SSF55821">
    <property type="entry name" value="YrdC/RibB"/>
    <property type="match status" value="1"/>
</dbReference>
<dbReference type="PANTHER" id="PTHR17490:SF16">
    <property type="entry name" value="THREONYLCARBAMOYL-AMP SYNTHASE"/>
    <property type="match status" value="1"/>
</dbReference>
<evidence type="ECO:0000256" key="9">
    <source>
        <dbReference type="ARBA" id="ARBA00022840"/>
    </source>
</evidence>
<dbReference type="Gene3D" id="3.90.870.10">
    <property type="entry name" value="DHBP synthase"/>
    <property type="match status" value="1"/>
</dbReference>
<comment type="similarity">
    <text evidence="2">Belongs to the SUA5 family.</text>
</comment>
<evidence type="ECO:0000259" key="12">
    <source>
        <dbReference type="PROSITE" id="PS51163"/>
    </source>
</evidence>